<name>A0A392S4P2_9FABA</name>
<organism evidence="1 2">
    <name type="scientific">Trifolium medium</name>
    <dbReference type="NCBI Taxonomy" id="97028"/>
    <lineage>
        <taxon>Eukaryota</taxon>
        <taxon>Viridiplantae</taxon>
        <taxon>Streptophyta</taxon>
        <taxon>Embryophyta</taxon>
        <taxon>Tracheophyta</taxon>
        <taxon>Spermatophyta</taxon>
        <taxon>Magnoliopsida</taxon>
        <taxon>eudicotyledons</taxon>
        <taxon>Gunneridae</taxon>
        <taxon>Pentapetalae</taxon>
        <taxon>rosids</taxon>
        <taxon>fabids</taxon>
        <taxon>Fabales</taxon>
        <taxon>Fabaceae</taxon>
        <taxon>Papilionoideae</taxon>
        <taxon>50 kb inversion clade</taxon>
        <taxon>NPAAA clade</taxon>
        <taxon>Hologalegina</taxon>
        <taxon>IRL clade</taxon>
        <taxon>Trifolieae</taxon>
        <taxon>Trifolium</taxon>
    </lineage>
</organism>
<proteinExistence type="predicted"/>
<dbReference type="EMBL" id="LXQA010311616">
    <property type="protein sequence ID" value="MCI42980.1"/>
    <property type="molecule type" value="Genomic_DNA"/>
</dbReference>
<protein>
    <submittedName>
        <fullName evidence="1">Uncharacterized protein</fullName>
    </submittedName>
</protein>
<evidence type="ECO:0000313" key="1">
    <source>
        <dbReference type="EMBL" id="MCI42980.1"/>
    </source>
</evidence>
<sequence length="78" mass="9629">MGRIFNGRWQWILAWWRERFEWEEEQYREFTEVIAPFVPVDQQDKWLWFGDGIQGFTVNSAFLFLEAAVPNRRILEQF</sequence>
<evidence type="ECO:0000313" key="2">
    <source>
        <dbReference type="Proteomes" id="UP000265520"/>
    </source>
</evidence>
<keyword evidence="2" id="KW-1185">Reference proteome</keyword>
<dbReference type="Proteomes" id="UP000265520">
    <property type="component" value="Unassembled WGS sequence"/>
</dbReference>
<feature type="non-terminal residue" evidence="1">
    <location>
        <position position="78"/>
    </location>
</feature>
<dbReference type="AlphaFoldDB" id="A0A392S4P2"/>
<comment type="caution">
    <text evidence="1">The sequence shown here is derived from an EMBL/GenBank/DDBJ whole genome shotgun (WGS) entry which is preliminary data.</text>
</comment>
<reference evidence="1 2" key="1">
    <citation type="journal article" date="2018" name="Front. Plant Sci.">
        <title>Red Clover (Trifolium pratense) and Zigzag Clover (T. medium) - A Picture of Genomic Similarities and Differences.</title>
        <authorList>
            <person name="Dluhosova J."/>
            <person name="Istvanek J."/>
            <person name="Nedelnik J."/>
            <person name="Repkova J."/>
        </authorList>
    </citation>
    <scope>NUCLEOTIDE SEQUENCE [LARGE SCALE GENOMIC DNA]</scope>
    <source>
        <strain evidence="2">cv. 10/8</strain>
        <tissue evidence="1">Leaf</tissue>
    </source>
</reference>
<accession>A0A392S4P2</accession>